<proteinExistence type="predicted"/>
<reference evidence="1 4" key="2">
    <citation type="submission" date="2019-08" db="EMBL/GenBank/DDBJ databases">
        <title>The genome sequence of a newly discovered highly antifungal drug resistant Aspergillus species, Aspergillus tanneri NIH 1004.</title>
        <authorList>
            <person name="Mounaud S."/>
            <person name="Singh I."/>
            <person name="Joardar V."/>
            <person name="Pakala S."/>
            <person name="Pakala S."/>
            <person name="Venepally P."/>
            <person name="Chung J.K."/>
            <person name="Losada L."/>
            <person name="Nierman W.C."/>
        </authorList>
    </citation>
    <scope>NUCLEOTIDE SEQUENCE [LARGE SCALE GENOMIC DNA]</scope>
    <source>
        <strain evidence="1 4">NIH1004</strain>
    </source>
</reference>
<name>A0A4S3JQY0_9EURO</name>
<reference evidence="2 3" key="1">
    <citation type="submission" date="2019-03" db="EMBL/GenBank/DDBJ databases">
        <title>The genome sequence of a newly discovered highly antifungal drug resistant Aspergillus species, Aspergillus tanneri NIH 1004.</title>
        <authorList>
            <person name="Mounaud S."/>
            <person name="Singh I."/>
            <person name="Joardar V."/>
            <person name="Pakala S."/>
            <person name="Pakala S."/>
            <person name="Venepally P."/>
            <person name="Hoover J."/>
            <person name="Nierman W."/>
            <person name="Chung J."/>
            <person name="Losada L."/>
        </authorList>
    </citation>
    <scope>NUCLEOTIDE SEQUENCE [LARGE SCALE GENOMIC DNA]</scope>
    <source>
        <strain evidence="2 3">NIH1004</strain>
    </source>
</reference>
<dbReference type="RefSeq" id="XP_033431953.1">
    <property type="nucleotide sequence ID" value="XM_033566196.1"/>
</dbReference>
<evidence type="ECO:0000313" key="4">
    <source>
        <dbReference type="Proteomes" id="UP000324241"/>
    </source>
</evidence>
<accession>A0A4S3JQY0</accession>
<dbReference type="EMBL" id="QUQM01000002">
    <property type="protein sequence ID" value="KAA8652592.1"/>
    <property type="molecule type" value="Genomic_DNA"/>
</dbReference>
<keyword evidence="3" id="KW-1185">Reference proteome</keyword>
<evidence type="ECO:0000313" key="1">
    <source>
        <dbReference type="EMBL" id="KAA8652592.1"/>
    </source>
</evidence>
<dbReference type="Proteomes" id="UP000324241">
    <property type="component" value="Unassembled WGS sequence"/>
</dbReference>
<protein>
    <submittedName>
        <fullName evidence="2">Uncharacterized protein</fullName>
    </submittedName>
</protein>
<dbReference type="Proteomes" id="UP000308092">
    <property type="component" value="Unassembled WGS sequence"/>
</dbReference>
<dbReference type="EMBL" id="SOSA01000052">
    <property type="protein sequence ID" value="THC98163.1"/>
    <property type="molecule type" value="Genomic_DNA"/>
</dbReference>
<dbReference type="AlphaFoldDB" id="A0A4S3JQY0"/>
<evidence type="ECO:0000313" key="2">
    <source>
        <dbReference type="EMBL" id="THC98163.1"/>
    </source>
</evidence>
<comment type="caution">
    <text evidence="2">The sequence shown here is derived from an EMBL/GenBank/DDBJ whole genome shotgun (WGS) entry which is preliminary data.</text>
</comment>
<sequence>MPPLILNALDSHLNRYHRDRPPLTMPWNHRLILSYLSNFQCNRCSGYYVGTATNQSNSTKITGMSVYHEIYGGERLAPVTARQWRHSDPYLTPFTLSMINPHEVAG</sequence>
<gene>
    <name evidence="1" type="ORF">ATNIH1004_001497</name>
    <name evidence="2" type="ORF">EYZ11_002387</name>
</gene>
<dbReference type="VEuPathDB" id="FungiDB:EYZ11_002387"/>
<dbReference type="GeneID" id="54324199"/>
<evidence type="ECO:0000313" key="3">
    <source>
        <dbReference type="Proteomes" id="UP000308092"/>
    </source>
</evidence>
<organism evidence="2 3">
    <name type="scientific">Aspergillus tanneri</name>
    <dbReference type="NCBI Taxonomy" id="1220188"/>
    <lineage>
        <taxon>Eukaryota</taxon>
        <taxon>Fungi</taxon>
        <taxon>Dikarya</taxon>
        <taxon>Ascomycota</taxon>
        <taxon>Pezizomycotina</taxon>
        <taxon>Eurotiomycetes</taxon>
        <taxon>Eurotiomycetidae</taxon>
        <taxon>Eurotiales</taxon>
        <taxon>Aspergillaceae</taxon>
        <taxon>Aspergillus</taxon>
        <taxon>Aspergillus subgen. Circumdati</taxon>
    </lineage>
</organism>
<dbReference type="OrthoDB" id="2098436at2759"/>